<evidence type="ECO:0000256" key="1">
    <source>
        <dbReference type="SAM" id="SignalP"/>
    </source>
</evidence>
<dbReference type="OrthoDB" id="3696279at2"/>
<organism evidence="2 3">
    <name type="scientific">Rathayibacter oskolensis</name>
    <dbReference type="NCBI Taxonomy" id="1891671"/>
    <lineage>
        <taxon>Bacteria</taxon>
        <taxon>Bacillati</taxon>
        <taxon>Actinomycetota</taxon>
        <taxon>Actinomycetes</taxon>
        <taxon>Micrococcales</taxon>
        <taxon>Microbacteriaceae</taxon>
        <taxon>Rathayibacter</taxon>
    </lineage>
</organism>
<dbReference type="RefSeq" id="WP_085477600.1">
    <property type="nucleotide sequence ID" value="NZ_FXBM01000003.1"/>
</dbReference>
<reference evidence="3" key="1">
    <citation type="submission" date="2017-04" db="EMBL/GenBank/DDBJ databases">
        <authorList>
            <person name="Varghese N."/>
            <person name="Submissions S."/>
        </authorList>
    </citation>
    <scope>NUCLEOTIDE SEQUENCE [LARGE SCALE GENOMIC DNA]</scope>
    <source>
        <strain evidence="3">VKM Ac-2121</strain>
    </source>
</reference>
<gene>
    <name evidence="2" type="ORF">SAMN06295885_3193</name>
</gene>
<evidence type="ECO:0008006" key="4">
    <source>
        <dbReference type="Google" id="ProtNLM"/>
    </source>
</evidence>
<name>A0A1X7PD31_9MICO</name>
<accession>A0A1X7PD31</accession>
<keyword evidence="3" id="KW-1185">Reference proteome</keyword>
<evidence type="ECO:0000313" key="2">
    <source>
        <dbReference type="EMBL" id="SMH49029.1"/>
    </source>
</evidence>
<dbReference type="AlphaFoldDB" id="A0A1X7PD31"/>
<dbReference type="Proteomes" id="UP000193711">
    <property type="component" value="Unassembled WGS sequence"/>
</dbReference>
<feature type="chain" id="PRO_5039034835" description="WxL domain surface cell wall-binding" evidence="1">
    <location>
        <begin position="28"/>
        <end position="209"/>
    </location>
</feature>
<sequence>MRCTSALLGRTAAAVIGGLLLTTVAAATASADTERGSDDVDVSVSIPAIETPGVLAMSVAGSSAILTENGSTPTVRRFTGSLPTVTITDTRAPDEIPQGAGWYVLGSTTEFTGDSGQPSIGADHLGWTPHLIDGGASGLVAEGDQVDTVLDSGPNAVGLVDQELLALAVDSQAVNPEGSWTADADLTLKTEPDVEPGDYSSVVTLSLFE</sequence>
<evidence type="ECO:0000313" key="3">
    <source>
        <dbReference type="Proteomes" id="UP000193711"/>
    </source>
</evidence>
<dbReference type="STRING" id="1891671.SAMN06295885_3193"/>
<dbReference type="EMBL" id="FXBM01000003">
    <property type="protein sequence ID" value="SMH49029.1"/>
    <property type="molecule type" value="Genomic_DNA"/>
</dbReference>
<protein>
    <recommendedName>
        <fullName evidence="4">WxL domain surface cell wall-binding</fullName>
    </recommendedName>
</protein>
<keyword evidence="1" id="KW-0732">Signal</keyword>
<proteinExistence type="predicted"/>
<feature type="signal peptide" evidence="1">
    <location>
        <begin position="1"/>
        <end position="27"/>
    </location>
</feature>